<evidence type="ECO:0000313" key="3">
    <source>
        <dbReference type="EMBL" id="SNZ15588.1"/>
    </source>
</evidence>
<dbReference type="AlphaFoldDB" id="A0A285P2A8"/>
<dbReference type="InterPro" id="IPR006482">
    <property type="entry name" value="Cas7_Csh2/Csh2"/>
</dbReference>
<accession>A0A285P2A8</accession>
<name>A0A285P2A8_9AQUI</name>
<evidence type="ECO:0000313" key="4">
    <source>
        <dbReference type="Proteomes" id="UP000218627"/>
    </source>
</evidence>
<evidence type="ECO:0000256" key="2">
    <source>
        <dbReference type="SAM" id="MobiDB-lite"/>
    </source>
</evidence>
<feature type="coiled-coil region" evidence="1">
    <location>
        <begin position="277"/>
        <end position="304"/>
    </location>
</feature>
<feature type="region of interest" description="Disordered" evidence="2">
    <location>
        <begin position="120"/>
        <end position="139"/>
    </location>
</feature>
<dbReference type="NCBIfam" id="TIGR02590">
    <property type="entry name" value="cas_Csh2"/>
    <property type="match status" value="1"/>
</dbReference>
<evidence type="ECO:0000256" key="1">
    <source>
        <dbReference type="SAM" id="Coils"/>
    </source>
</evidence>
<gene>
    <name evidence="3" type="ORF">SAMN06265353_1408</name>
</gene>
<dbReference type="Proteomes" id="UP000218627">
    <property type="component" value="Unassembled WGS sequence"/>
</dbReference>
<dbReference type="RefSeq" id="WP_245810112.1">
    <property type="nucleotide sequence ID" value="NZ_OBEN01000008.1"/>
</dbReference>
<proteinExistence type="predicted"/>
<dbReference type="EMBL" id="OBEN01000008">
    <property type="protein sequence ID" value="SNZ15588.1"/>
    <property type="molecule type" value="Genomic_DNA"/>
</dbReference>
<organism evidence="3 4">
    <name type="scientific">Hydrogenobacter hydrogenophilus</name>
    <dbReference type="NCBI Taxonomy" id="35835"/>
    <lineage>
        <taxon>Bacteria</taxon>
        <taxon>Pseudomonadati</taxon>
        <taxon>Aquificota</taxon>
        <taxon>Aquificia</taxon>
        <taxon>Aquificales</taxon>
        <taxon>Aquificaceae</taxon>
        <taxon>Hydrogenobacter</taxon>
    </lineage>
</organism>
<sequence length="340" mass="39638">MENKQEANKQAPMKNRREILFIYDVSWANPNGDPADENKPRIDEGTQINYVTPDRLKRTIRDQLAEMGYEIFIREERGEDGKLSTKEDIFEKYGNDYAKMLENCIDIRLFGGTFAIKKNKNKRKKGEEEEDNQEASDTKANSFTGPVQFKFGRSLHRVKMELVKGTTVLPSKEGKAQGNMTDRYVVPYSLIVFYGIANEKAAEETKLTESDIDTMLKAMWIGHKASTDVISYSKFGHNPRVLIEIIYKDYIEKTPTEKNLTHIGELDKLVRIQTDKKDEEIRDIEELNIDFTKLQQKVQRYKDKIQKVRYCIDDRVKFFPAIEEIFQGIQVEEFCWAKEV</sequence>
<protein>
    <submittedName>
        <fullName evidence="3">CRISPR-associated protein Csh2</fullName>
    </submittedName>
</protein>
<dbReference type="Pfam" id="PF05107">
    <property type="entry name" value="Cas_Cas7"/>
    <property type="match status" value="1"/>
</dbReference>
<dbReference type="GO" id="GO:0043571">
    <property type="term" value="P:maintenance of CRISPR repeat elements"/>
    <property type="evidence" value="ECO:0007669"/>
    <property type="project" value="InterPro"/>
</dbReference>
<dbReference type="NCBIfam" id="TIGR01595">
    <property type="entry name" value="cas_CT1132"/>
    <property type="match status" value="1"/>
</dbReference>
<keyword evidence="4" id="KW-1185">Reference proteome</keyword>
<reference evidence="4" key="1">
    <citation type="submission" date="2017-09" db="EMBL/GenBank/DDBJ databases">
        <authorList>
            <person name="Varghese N."/>
            <person name="Submissions S."/>
        </authorList>
    </citation>
    <scope>NUCLEOTIDE SEQUENCE [LARGE SCALE GENOMIC DNA]</scope>
    <source>
        <strain evidence="4">DSM 2913</strain>
    </source>
</reference>
<keyword evidence="1" id="KW-0175">Coiled coil</keyword>
<dbReference type="InterPro" id="IPR013419">
    <property type="entry name" value="CRISPR-assoc_prot_Cas7/Csh2"/>
</dbReference>